<dbReference type="PIRSF" id="PIRSF016302">
    <property type="entry name" value="Man_a_manosd"/>
    <property type="match status" value="1"/>
</dbReference>
<evidence type="ECO:0000256" key="6">
    <source>
        <dbReference type="ARBA" id="ARBA00023180"/>
    </source>
</evidence>
<organism evidence="11 12">
    <name type="scientific">Xylaria grammica</name>
    <dbReference type="NCBI Taxonomy" id="363999"/>
    <lineage>
        <taxon>Eukaryota</taxon>
        <taxon>Fungi</taxon>
        <taxon>Dikarya</taxon>
        <taxon>Ascomycota</taxon>
        <taxon>Pezizomycotina</taxon>
        <taxon>Sordariomycetes</taxon>
        <taxon>Xylariomycetidae</taxon>
        <taxon>Xylariales</taxon>
        <taxon>Xylariaceae</taxon>
        <taxon>Xylaria</taxon>
    </lineage>
</organism>
<dbReference type="Proteomes" id="UP000286045">
    <property type="component" value="Unassembled WGS sequence"/>
</dbReference>
<keyword evidence="12" id="KW-1185">Reference proteome</keyword>
<evidence type="ECO:0000256" key="2">
    <source>
        <dbReference type="ARBA" id="ARBA00009699"/>
    </source>
</evidence>
<proteinExistence type="inferred from homology"/>
<dbReference type="GO" id="GO:0016052">
    <property type="term" value="P:carbohydrate catabolic process"/>
    <property type="evidence" value="ECO:0007669"/>
    <property type="project" value="InterPro"/>
</dbReference>
<evidence type="ECO:0000256" key="3">
    <source>
        <dbReference type="ARBA" id="ARBA00012350"/>
    </source>
</evidence>
<protein>
    <recommendedName>
        <fullName evidence="3 8">Mannan endo-1,6-alpha-mannosidase</fullName>
        <ecNumber evidence="3 8">3.2.1.101</ecNumber>
    </recommendedName>
</protein>
<feature type="chain" id="PRO_5019067989" description="Mannan endo-1,6-alpha-mannosidase" evidence="10">
    <location>
        <begin position="22"/>
        <end position="453"/>
    </location>
</feature>
<comment type="catalytic activity">
    <reaction evidence="1 8">
        <text>Random hydrolysis of (1-&gt;6)-alpha-D-mannosidic linkages in unbranched (1-&gt;6)-mannans.</text>
        <dbReference type="EC" id="3.2.1.101"/>
    </reaction>
</comment>
<evidence type="ECO:0000256" key="10">
    <source>
        <dbReference type="SAM" id="SignalP"/>
    </source>
</evidence>
<evidence type="ECO:0000256" key="1">
    <source>
        <dbReference type="ARBA" id="ARBA00001452"/>
    </source>
</evidence>
<comment type="similarity">
    <text evidence="2 8">Belongs to the glycosyl hydrolase 76 family.</text>
</comment>
<dbReference type="EMBL" id="RYZI01000094">
    <property type="protein sequence ID" value="RWA10983.1"/>
    <property type="molecule type" value="Genomic_DNA"/>
</dbReference>
<feature type="compositionally biased region" description="Low complexity" evidence="9">
    <location>
        <begin position="401"/>
        <end position="421"/>
    </location>
</feature>
<keyword evidence="5 8" id="KW-0378">Hydrolase</keyword>
<reference evidence="11 12" key="1">
    <citation type="submission" date="2018-12" db="EMBL/GenBank/DDBJ databases">
        <title>Draft genome sequence of Xylaria grammica IHI A82.</title>
        <authorList>
            <person name="Buettner E."/>
            <person name="Kellner H."/>
        </authorList>
    </citation>
    <scope>NUCLEOTIDE SEQUENCE [LARGE SCALE GENOMIC DNA]</scope>
    <source>
        <strain evidence="11 12">IHI A82</strain>
    </source>
</reference>
<evidence type="ECO:0000313" key="12">
    <source>
        <dbReference type="Proteomes" id="UP000286045"/>
    </source>
</evidence>
<evidence type="ECO:0000313" key="11">
    <source>
        <dbReference type="EMBL" id="RWA10983.1"/>
    </source>
</evidence>
<dbReference type="InterPro" id="IPR005198">
    <property type="entry name" value="Glyco_hydro_76"/>
</dbReference>
<dbReference type="SUPFAM" id="SSF48208">
    <property type="entry name" value="Six-hairpin glycosidases"/>
    <property type="match status" value="1"/>
</dbReference>
<evidence type="ECO:0000256" key="8">
    <source>
        <dbReference type="PIRNR" id="PIRNR016302"/>
    </source>
</evidence>
<comment type="caution">
    <text evidence="11">The sequence shown here is derived from an EMBL/GenBank/DDBJ whole genome shotgun (WGS) entry which is preliminary data.</text>
</comment>
<name>A0A439D9A0_9PEZI</name>
<keyword evidence="4 10" id="KW-0732">Signal</keyword>
<dbReference type="STRING" id="363999.A0A439D9A0"/>
<evidence type="ECO:0000256" key="5">
    <source>
        <dbReference type="ARBA" id="ARBA00022801"/>
    </source>
</evidence>
<accession>A0A439D9A0</accession>
<dbReference type="EC" id="3.2.1.101" evidence="3 8"/>
<dbReference type="InterPro" id="IPR008928">
    <property type="entry name" value="6-hairpin_glycosidase_sf"/>
</dbReference>
<dbReference type="GO" id="GO:0009272">
    <property type="term" value="P:fungal-type cell wall biogenesis"/>
    <property type="evidence" value="ECO:0007669"/>
    <property type="project" value="TreeGrafter"/>
</dbReference>
<keyword evidence="7 8" id="KW-0326">Glycosidase</keyword>
<gene>
    <name evidence="11" type="ORF">EKO27_g4107</name>
</gene>
<sequence>MAKFSSLSLVPLFLSATRVLAGLQVDVDDAASVKKAAALVAEDLMSFYTGEIPGILPGPPPEGDYYPWTGGALWAAMLDYRSRTGDTQYDEKISEGLQWQRGPGDDFLPQNWSITTGNDDQAIWAMAALLAAETGFAEAGGDNPKWLTLAQNVFDEQSTEARRVVNGSCAGALRWQIFATSNGYNWVATSSNVAYANLGAGLSLQDRQNETLPKLVEDTFDWLETSKFIDGNFNVFDGAQASDCSKINKVQFSYISAFALESAAIMFNTTADEKWRKLVDGLTKRTIDVFFPDGVAKEVACESGMCNVDQTFFKAFLHRSLASTMKVAPHTAESILPVLKTSAAAAAKSCTGGDNKRMCGLTWSGRFDGLEGAGSQISVLGALLSLLPSEKSVDSAGSGGSETSSSSSSTTSPTTTADGSSESSTTPGNAGVHTGVSAVALLTSLLFTSLMLN</sequence>
<dbReference type="InterPro" id="IPR014480">
    <property type="entry name" value="Mannan-1_6-alpha_mannosidase"/>
</dbReference>
<keyword evidence="6" id="KW-0325">Glycoprotein</keyword>
<evidence type="ECO:0000256" key="7">
    <source>
        <dbReference type="ARBA" id="ARBA00023295"/>
    </source>
</evidence>
<feature type="region of interest" description="Disordered" evidence="9">
    <location>
        <begin position="394"/>
        <end position="430"/>
    </location>
</feature>
<dbReference type="AlphaFoldDB" id="A0A439D9A0"/>
<dbReference type="PANTHER" id="PTHR12145">
    <property type="entry name" value="MANNAN ENDO-1,6-ALPHA-MANNOSIDASE DCW1"/>
    <property type="match status" value="1"/>
</dbReference>
<dbReference type="GO" id="GO:0008496">
    <property type="term" value="F:mannan endo-1,6-alpha-mannosidase activity"/>
    <property type="evidence" value="ECO:0007669"/>
    <property type="project" value="UniProtKB-UniRule"/>
</dbReference>
<dbReference type="Pfam" id="PF03663">
    <property type="entry name" value="Glyco_hydro_76"/>
    <property type="match status" value="1"/>
</dbReference>
<evidence type="ECO:0000256" key="9">
    <source>
        <dbReference type="SAM" id="MobiDB-lite"/>
    </source>
</evidence>
<dbReference type="Gene3D" id="1.50.10.20">
    <property type="match status" value="1"/>
</dbReference>
<evidence type="ECO:0000256" key="4">
    <source>
        <dbReference type="ARBA" id="ARBA00022729"/>
    </source>
</evidence>
<dbReference type="PANTHER" id="PTHR12145:SF36">
    <property type="entry name" value="MANNAN ENDO-1,6-ALPHA-MANNOSIDASE DCW1"/>
    <property type="match status" value="1"/>
</dbReference>
<feature type="signal peptide" evidence="10">
    <location>
        <begin position="1"/>
        <end position="21"/>
    </location>
</feature>